<evidence type="ECO:0000313" key="2">
    <source>
        <dbReference type="EMBL" id="EKE26445.1"/>
    </source>
</evidence>
<keyword evidence="1" id="KW-1133">Transmembrane helix</keyword>
<feature type="transmembrane region" description="Helical" evidence="1">
    <location>
        <begin position="12"/>
        <end position="30"/>
    </location>
</feature>
<reference evidence="2" key="1">
    <citation type="journal article" date="2012" name="Science">
        <title>Fermentation, hydrogen, and sulfur metabolism in multiple uncultivated bacterial phyla.</title>
        <authorList>
            <person name="Wrighton K.C."/>
            <person name="Thomas B.C."/>
            <person name="Sharon I."/>
            <person name="Miller C.S."/>
            <person name="Castelle C.J."/>
            <person name="VerBerkmoes N.C."/>
            <person name="Wilkins M.J."/>
            <person name="Hettich R.L."/>
            <person name="Lipton M.S."/>
            <person name="Williams K.H."/>
            <person name="Long P.E."/>
            <person name="Banfield J.F."/>
        </authorList>
    </citation>
    <scope>NUCLEOTIDE SEQUENCE [LARGE SCALE GENOMIC DNA]</scope>
</reference>
<feature type="non-terminal residue" evidence="2">
    <location>
        <position position="1"/>
    </location>
</feature>
<feature type="transmembrane region" description="Helical" evidence="1">
    <location>
        <begin position="57"/>
        <end position="76"/>
    </location>
</feature>
<protein>
    <recommendedName>
        <fullName evidence="3">O-antigen polymerase</fullName>
    </recommendedName>
</protein>
<comment type="caution">
    <text evidence="2">The sequence shown here is derived from an EMBL/GenBank/DDBJ whole genome shotgun (WGS) entry which is preliminary data.</text>
</comment>
<feature type="transmembrane region" description="Helical" evidence="1">
    <location>
        <begin position="157"/>
        <end position="176"/>
    </location>
</feature>
<accession>K2GSX0</accession>
<name>K2GSX0_9BACT</name>
<keyword evidence="1" id="KW-0812">Transmembrane</keyword>
<gene>
    <name evidence="2" type="ORF">ACD_4C00288G0003</name>
</gene>
<dbReference type="EMBL" id="AMFJ01000804">
    <property type="protein sequence ID" value="EKE26445.1"/>
    <property type="molecule type" value="Genomic_DNA"/>
</dbReference>
<keyword evidence="1" id="KW-0472">Membrane</keyword>
<evidence type="ECO:0008006" key="3">
    <source>
        <dbReference type="Google" id="ProtNLM"/>
    </source>
</evidence>
<organism evidence="2">
    <name type="scientific">uncultured bacterium</name>
    <name type="common">gcode 4</name>
    <dbReference type="NCBI Taxonomy" id="1234023"/>
    <lineage>
        <taxon>Bacteria</taxon>
        <taxon>environmental samples</taxon>
    </lineage>
</organism>
<dbReference type="AlphaFoldDB" id="K2GSX0"/>
<proteinExistence type="predicted"/>
<sequence>TYLTTYISKKNLIYKSAVLLVSLYAFWITISNSGRGTLICIFIFFAIYTIFVSKKIIVNIIGVATSLFMTISIMNIREVLVLAHNFFTNFNITISAVEKSIWLLEHESLMHGRSELYYSIFKNANEWELVFGRGIGGFENSSGTYAHNMFLSLYTEFGMISIFIILFFIFSLVMIFKKSKVENKKFLTILIANSISKLMISSIHWRSSELWLLVGLILKKQEKVDLINTEIRKMVEE</sequence>
<feature type="transmembrane region" description="Helical" evidence="1">
    <location>
        <begin position="36"/>
        <end position="52"/>
    </location>
</feature>
<evidence type="ECO:0000256" key="1">
    <source>
        <dbReference type="SAM" id="Phobius"/>
    </source>
</evidence>